<evidence type="ECO:0000259" key="18">
    <source>
        <dbReference type="SMART" id="SM00474"/>
    </source>
</evidence>
<evidence type="ECO:0000256" key="7">
    <source>
        <dbReference type="ARBA" id="ARBA00022722"/>
    </source>
</evidence>
<dbReference type="SUPFAM" id="SSF47807">
    <property type="entry name" value="5' to 3' exonuclease, C-terminal subdomain"/>
    <property type="match status" value="1"/>
</dbReference>
<dbReference type="AlphaFoldDB" id="A0A518GTA1"/>
<dbReference type="KEGG" id="peh:Spb1_37610"/>
<dbReference type="PANTHER" id="PTHR10133">
    <property type="entry name" value="DNA POLYMERASE I"/>
    <property type="match status" value="1"/>
</dbReference>
<dbReference type="PANTHER" id="PTHR10133:SF27">
    <property type="entry name" value="DNA POLYMERASE NU"/>
    <property type="match status" value="1"/>
</dbReference>
<dbReference type="EC" id="2.7.7.7" evidence="2 15"/>
<keyword evidence="9 16" id="KW-0378">Hydrolase</keyword>
<feature type="domain" description="DNA-directed DNA polymerase family A palm" evidence="20">
    <location>
        <begin position="764"/>
        <end position="973"/>
    </location>
</feature>
<keyword evidence="13 16" id="KW-0234">DNA repair</keyword>
<dbReference type="FunFam" id="1.10.150.20:FF:000003">
    <property type="entry name" value="DNA polymerase I"/>
    <property type="match status" value="1"/>
</dbReference>
<proteinExistence type="inferred from homology"/>
<keyword evidence="8 16" id="KW-0227">DNA damage</keyword>
<comment type="function">
    <text evidence="16">In addition to polymerase activity, this DNA polymerase exhibits 3'-5' and 5'-3' exonuclease activity.</text>
</comment>
<evidence type="ECO:0000256" key="12">
    <source>
        <dbReference type="ARBA" id="ARBA00023125"/>
    </source>
</evidence>
<dbReference type="SMART" id="SM00474">
    <property type="entry name" value="35EXOc"/>
    <property type="match status" value="1"/>
</dbReference>
<gene>
    <name evidence="16 21" type="primary">polA</name>
    <name evidence="21" type="ORF">Spb1_37610</name>
</gene>
<feature type="region of interest" description="Disordered" evidence="17">
    <location>
        <begin position="1"/>
        <end position="42"/>
    </location>
</feature>
<name>A0A518GTA1_9PLAN</name>
<comment type="similarity">
    <text evidence="1 16">Belongs to the DNA polymerase type-A family.</text>
</comment>
<sequence length="1009" mass="112497">MRRDPTSKNRTANEVNPRDLFSNLEPEPQTQLPPVITPLPKDSQIAEPSQAAVNSLSTETTKDTAVPTKLRERAWLIDVFGVMFQVFHAIPPMTSPAGQPTNAVFGFCRDLLWLIEKQKPTWLICAMDSPGPGIRESWYPEYKANRTEMPEDLRPQIPLLKEVFEAFGLPIIQQDGWEADDVLASLAAQFARHGTDVAIVTNDKDARQLLTPQIQIYNLRKMTWFNEASLLEEWGIRPDQVVDFQGLVGDAVDNVPGVPLVGPKKAAALLQQFETLEGVLAHADQAPGAKLKENLKNFAEQARLSQKLVRLNTELQLDFDPEAGRHFRPDVEKLQALFRRLGFRKLVDEAARVLGQVPRSTVGTTQNSATTLPSLNDGNPAENSLFSEPQNNTVVTVQSLQRLERTWEMVNTPEGLAALSRQLPLLTQICIDLETTGLDPLRDEIVGWAIAWAAQHGQLARAVYLPVLGPPGCVLLDGKAVVQTLKPILENPQCQLINQNVKFDLLAMRKVGIRPATIGLDTMVGDYLLDAGARSHNLEVLGQKYLSAVTIPISDLLGSGKNQKTMDQIEIERVAEYATEDAELVVRMTPMIEAQLREAGLWKLYDEVEKPLIPVLADMEFKGIKVDVPELERQSQELSITLARLMSEIHELAGREFNIDSPLQLRKILFDELKLPVQKKTKTGPSTDQEVLELLAPLHPLPAKITEHRHLTKLKGTYLDALPLLVHPQSGRIHTSFNQVVAATGRLSSSDPNLQNIPIRTPEGSRIRRAFVSRDPEWRLVCADYSQIELRMLAHFSQDPALVSAFEHGEDIHRLVAAQVHQVALEDVTSDMRRIAKAVNFGVMYGQSPYGLSAALGISREAATTFIDEYFTRYAGVTTFMENVLDECLATGYARTILGRRRPIEGVRGPRERNRNRNMAERTGINTVIQGSAADLIKMAMIRVHHRLERENHPGQLLLQIHDELVLEAPAHLAEELGALVREEMTKALPLDVPLEVDVAIGTNWLDTQ</sequence>
<dbReference type="InterPro" id="IPR029060">
    <property type="entry name" value="PIN-like_dom_sf"/>
</dbReference>
<dbReference type="NCBIfam" id="NF004397">
    <property type="entry name" value="PRK05755.1"/>
    <property type="match status" value="1"/>
</dbReference>
<dbReference type="Gene3D" id="1.10.150.20">
    <property type="entry name" value="5' to 3' exonuclease, C-terminal subdomain"/>
    <property type="match status" value="2"/>
</dbReference>
<evidence type="ECO:0000256" key="1">
    <source>
        <dbReference type="ARBA" id="ARBA00007705"/>
    </source>
</evidence>
<dbReference type="InterPro" id="IPR019760">
    <property type="entry name" value="DNA-dir_DNA_pol_A_CS"/>
</dbReference>
<dbReference type="InterPro" id="IPR043502">
    <property type="entry name" value="DNA/RNA_pol_sf"/>
</dbReference>
<dbReference type="Pfam" id="PF01367">
    <property type="entry name" value="5_3_exonuc"/>
    <property type="match status" value="1"/>
</dbReference>
<evidence type="ECO:0000256" key="13">
    <source>
        <dbReference type="ARBA" id="ARBA00023204"/>
    </source>
</evidence>
<dbReference type="InterPro" id="IPR002298">
    <property type="entry name" value="DNA_polymerase_A"/>
</dbReference>
<evidence type="ECO:0000313" key="21">
    <source>
        <dbReference type="EMBL" id="QDV31816.1"/>
    </source>
</evidence>
<dbReference type="NCBIfam" id="TIGR00593">
    <property type="entry name" value="pola"/>
    <property type="match status" value="1"/>
</dbReference>
<dbReference type="SMART" id="SM00279">
    <property type="entry name" value="HhH2"/>
    <property type="match status" value="1"/>
</dbReference>
<dbReference type="GO" id="GO:0006302">
    <property type="term" value="P:double-strand break repair"/>
    <property type="evidence" value="ECO:0007669"/>
    <property type="project" value="TreeGrafter"/>
</dbReference>
<dbReference type="Gene3D" id="1.20.1060.10">
    <property type="entry name" value="Taq DNA Polymerase, Chain T, domain 4"/>
    <property type="match status" value="1"/>
</dbReference>
<dbReference type="Proteomes" id="UP000315349">
    <property type="component" value="Chromosome"/>
</dbReference>
<evidence type="ECO:0000313" key="22">
    <source>
        <dbReference type="Proteomes" id="UP000315349"/>
    </source>
</evidence>
<dbReference type="PRINTS" id="PR00868">
    <property type="entry name" value="DNAPOLI"/>
</dbReference>
<dbReference type="InterPro" id="IPR020045">
    <property type="entry name" value="DNA_polI_H3TH"/>
</dbReference>
<dbReference type="Gene3D" id="3.40.50.1010">
    <property type="entry name" value="5'-nuclease"/>
    <property type="match status" value="1"/>
</dbReference>
<dbReference type="Pfam" id="PF00476">
    <property type="entry name" value="DNA_pol_A"/>
    <property type="match status" value="1"/>
</dbReference>
<dbReference type="InterPro" id="IPR036397">
    <property type="entry name" value="RNaseH_sf"/>
</dbReference>
<dbReference type="GO" id="GO:0003677">
    <property type="term" value="F:DNA binding"/>
    <property type="evidence" value="ECO:0007669"/>
    <property type="project" value="UniProtKB-UniRule"/>
</dbReference>
<dbReference type="InterPro" id="IPR002421">
    <property type="entry name" value="5-3_exonuclease"/>
</dbReference>
<dbReference type="CDD" id="cd09859">
    <property type="entry name" value="PIN_53EXO"/>
    <property type="match status" value="1"/>
</dbReference>
<evidence type="ECO:0000256" key="8">
    <source>
        <dbReference type="ARBA" id="ARBA00022763"/>
    </source>
</evidence>
<dbReference type="GO" id="GO:0008409">
    <property type="term" value="F:5'-3' exonuclease activity"/>
    <property type="evidence" value="ECO:0007669"/>
    <property type="project" value="UniProtKB-UniRule"/>
</dbReference>
<reference evidence="21 22" key="1">
    <citation type="submission" date="2019-02" db="EMBL/GenBank/DDBJ databases">
        <title>Deep-cultivation of Planctomycetes and their phenomic and genomic characterization uncovers novel biology.</title>
        <authorList>
            <person name="Wiegand S."/>
            <person name="Jogler M."/>
            <person name="Boedeker C."/>
            <person name="Pinto D."/>
            <person name="Vollmers J."/>
            <person name="Rivas-Marin E."/>
            <person name="Kohn T."/>
            <person name="Peeters S.H."/>
            <person name="Heuer A."/>
            <person name="Rast P."/>
            <person name="Oberbeckmann S."/>
            <person name="Bunk B."/>
            <person name="Jeske O."/>
            <person name="Meyerdierks A."/>
            <person name="Storesund J.E."/>
            <person name="Kallscheuer N."/>
            <person name="Luecker S."/>
            <person name="Lage O.M."/>
            <person name="Pohl T."/>
            <person name="Merkel B.J."/>
            <person name="Hornburger P."/>
            <person name="Mueller R.-W."/>
            <person name="Bruemmer F."/>
            <person name="Labrenz M."/>
            <person name="Spormann A.M."/>
            <person name="Op den Camp H."/>
            <person name="Overmann J."/>
            <person name="Amann R."/>
            <person name="Jetten M.S.M."/>
            <person name="Mascher T."/>
            <person name="Medema M.H."/>
            <person name="Devos D.P."/>
            <person name="Kaster A.-K."/>
            <person name="Ovreas L."/>
            <person name="Rohde M."/>
            <person name="Galperin M.Y."/>
            <person name="Jogler C."/>
        </authorList>
    </citation>
    <scope>NUCLEOTIDE SEQUENCE [LARGE SCALE GENOMIC DNA]</scope>
    <source>
        <strain evidence="21 22">Spb1</strain>
    </source>
</reference>
<evidence type="ECO:0000256" key="11">
    <source>
        <dbReference type="ARBA" id="ARBA00022932"/>
    </source>
</evidence>
<dbReference type="SMART" id="SM00475">
    <property type="entry name" value="53EXOc"/>
    <property type="match status" value="1"/>
</dbReference>
<dbReference type="SUPFAM" id="SSF53098">
    <property type="entry name" value="Ribonuclease H-like"/>
    <property type="match status" value="1"/>
</dbReference>
<accession>A0A518GTA1</accession>
<keyword evidence="6 16" id="KW-0235">DNA replication</keyword>
<dbReference type="Pfam" id="PF01612">
    <property type="entry name" value="DNA_pol_A_exo1"/>
    <property type="match status" value="1"/>
</dbReference>
<dbReference type="GO" id="GO:0008408">
    <property type="term" value="F:3'-5' exonuclease activity"/>
    <property type="evidence" value="ECO:0007669"/>
    <property type="project" value="UniProtKB-UniRule"/>
</dbReference>
<evidence type="ECO:0000256" key="4">
    <source>
        <dbReference type="ARBA" id="ARBA00022679"/>
    </source>
</evidence>
<evidence type="ECO:0000256" key="3">
    <source>
        <dbReference type="ARBA" id="ARBA00020311"/>
    </source>
</evidence>
<evidence type="ECO:0000256" key="9">
    <source>
        <dbReference type="ARBA" id="ARBA00022801"/>
    </source>
</evidence>
<comment type="catalytic activity">
    <reaction evidence="14 16">
        <text>DNA(n) + a 2'-deoxyribonucleoside 5'-triphosphate = DNA(n+1) + diphosphate</text>
        <dbReference type="Rhea" id="RHEA:22508"/>
        <dbReference type="Rhea" id="RHEA-COMP:17339"/>
        <dbReference type="Rhea" id="RHEA-COMP:17340"/>
        <dbReference type="ChEBI" id="CHEBI:33019"/>
        <dbReference type="ChEBI" id="CHEBI:61560"/>
        <dbReference type="ChEBI" id="CHEBI:173112"/>
        <dbReference type="EC" id="2.7.7.7"/>
    </reaction>
</comment>
<dbReference type="InterPro" id="IPR020046">
    <property type="entry name" value="5-3_exonucl_a-hlix_arch_N"/>
</dbReference>
<keyword evidence="10 16" id="KW-0269">Exonuclease</keyword>
<evidence type="ECO:0000256" key="10">
    <source>
        <dbReference type="ARBA" id="ARBA00022839"/>
    </source>
</evidence>
<dbReference type="Gene3D" id="3.30.70.370">
    <property type="match status" value="1"/>
</dbReference>
<keyword evidence="11 16" id="KW-0239">DNA-directed DNA polymerase</keyword>
<dbReference type="CDD" id="cd06139">
    <property type="entry name" value="DNA_polA_I_Ecoli_like_exo"/>
    <property type="match status" value="1"/>
</dbReference>
<dbReference type="GO" id="GO:0003887">
    <property type="term" value="F:DNA-directed DNA polymerase activity"/>
    <property type="evidence" value="ECO:0007669"/>
    <property type="project" value="UniProtKB-UniRule"/>
</dbReference>
<evidence type="ECO:0000256" key="16">
    <source>
        <dbReference type="RuleBase" id="RU004460"/>
    </source>
</evidence>
<dbReference type="GO" id="GO:0006261">
    <property type="term" value="P:DNA-templated DNA replication"/>
    <property type="evidence" value="ECO:0007669"/>
    <property type="project" value="UniProtKB-UniRule"/>
</dbReference>
<dbReference type="InterPro" id="IPR036279">
    <property type="entry name" value="5-3_exonuclease_C_sf"/>
</dbReference>
<evidence type="ECO:0000256" key="15">
    <source>
        <dbReference type="NCBIfam" id="TIGR00593"/>
    </source>
</evidence>
<dbReference type="InterPro" id="IPR002562">
    <property type="entry name" value="3'-5'_exonuclease_dom"/>
</dbReference>
<dbReference type="CDD" id="cd09898">
    <property type="entry name" value="H3TH_53EXO"/>
    <property type="match status" value="1"/>
</dbReference>
<dbReference type="SUPFAM" id="SSF88723">
    <property type="entry name" value="PIN domain-like"/>
    <property type="match status" value="1"/>
</dbReference>
<keyword evidence="12 16" id="KW-0238">DNA-binding</keyword>
<keyword evidence="5 16" id="KW-0548">Nucleotidyltransferase</keyword>
<dbReference type="InterPro" id="IPR018320">
    <property type="entry name" value="DNA_polymerase_1"/>
</dbReference>
<dbReference type="Pfam" id="PF02739">
    <property type="entry name" value="5_3_exonuc_N"/>
    <property type="match status" value="1"/>
</dbReference>
<evidence type="ECO:0000259" key="19">
    <source>
        <dbReference type="SMART" id="SM00475"/>
    </source>
</evidence>
<dbReference type="FunFam" id="1.10.150.20:FF:000002">
    <property type="entry name" value="DNA polymerase I"/>
    <property type="match status" value="1"/>
</dbReference>
<protein>
    <recommendedName>
        <fullName evidence="3 15">DNA polymerase I</fullName>
        <ecNumber evidence="2 15">2.7.7.7</ecNumber>
    </recommendedName>
</protein>
<feature type="domain" description="5'-3' exonuclease" evidence="19">
    <location>
        <begin position="72"/>
        <end position="327"/>
    </location>
</feature>
<keyword evidence="4 16" id="KW-0808">Transferase</keyword>
<dbReference type="RefSeq" id="WP_246128289.1">
    <property type="nucleotide sequence ID" value="NZ_CP036299.1"/>
</dbReference>
<keyword evidence="7" id="KW-0540">Nuclease</keyword>
<dbReference type="PROSITE" id="PS00447">
    <property type="entry name" value="DNA_POLYMERASE_A"/>
    <property type="match status" value="1"/>
</dbReference>
<dbReference type="InterPro" id="IPR001098">
    <property type="entry name" value="DNA-dir_DNA_pol_A_palm_dom"/>
</dbReference>
<dbReference type="FunFam" id="1.20.1060.10:FF:000001">
    <property type="entry name" value="DNA polymerase I"/>
    <property type="match status" value="1"/>
</dbReference>
<organism evidence="21 22">
    <name type="scientific">Planctopirus ephydatiae</name>
    <dbReference type="NCBI Taxonomy" id="2528019"/>
    <lineage>
        <taxon>Bacteria</taxon>
        <taxon>Pseudomonadati</taxon>
        <taxon>Planctomycetota</taxon>
        <taxon>Planctomycetia</taxon>
        <taxon>Planctomycetales</taxon>
        <taxon>Planctomycetaceae</taxon>
        <taxon>Planctopirus</taxon>
    </lineage>
</organism>
<feature type="domain" description="3'-5' exonuclease" evidence="18">
    <location>
        <begin position="407"/>
        <end position="597"/>
    </location>
</feature>
<dbReference type="EMBL" id="CP036299">
    <property type="protein sequence ID" value="QDV31816.1"/>
    <property type="molecule type" value="Genomic_DNA"/>
</dbReference>
<dbReference type="SMART" id="SM00482">
    <property type="entry name" value="POLAc"/>
    <property type="match status" value="1"/>
</dbReference>
<dbReference type="InterPro" id="IPR008918">
    <property type="entry name" value="HhH2"/>
</dbReference>
<evidence type="ECO:0000259" key="20">
    <source>
        <dbReference type="SMART" id="SM00482"/>
    </source>
</evidence>
<evidence type="ECO:0000256" key="5">
    <source>
        <dbReference type="ARBA" id="ARBA00022695"/>
    </source>
</evidence>
<dbReference type="Gene3D" id="3.30.420.10">
    <property type="entry name" value="Ribonuclease H-like superfamily/Ribonuclease H"/>
    <property type="match status" value="1"/>
</dbReference>
<dbReference type="SUPFAM" id="SSF56672">
    <property type="entry name" value="DNA/RNA polymerases"/>
    <property type="match status" value="1"/>
</dbReference>
<evidence type="ECO:0000256" key="6">
    <source>
        <dbReference type="ARBA" id="ARBA00022705"/>
    </source>
</evidence>
<keyword evidence="22" id="KW-1185">Reference proteome</keyword>
<dbReference type="CDD" id="cd08637">
    <property type="entry name" value="DNA_pol_A_pol_I_C"/>
    <property type="match status" value="1"/>
</dbReference>
<evidence type="ECO:0000256" key="14">
    <source>
        <dbReference type="ARBA" id="ARBA00049244"/>
    </source>
</evidence>
<evidence type="ECO:0000256" key="2">
    <source>
        <dbReference type="ARBA" id="ARBA00012417"/>
    </source>
</evidence>
<dbReference type="InterPro" id="IPR012337">
    <property type="entry name" value="RNaseH-like_sf"/>
</dbReference>
<evidence type="ECO:0000256" key="17">
    <source>
        <dbReference type="SAM" id="MobiDB-lite"/>
    </source>
</evidence>